<dbReference type="GO" id="GO:0001227">
    <property type="term" value="F:DNA-binding transcription repressor activity, RNA polymerase II-specific"/>
    <property type="evidence" value="ECO:0007669"/>
    <property type="project" value="TreeGrafter"/>
</dbReference>
<evidence type="ECO:0000256" key="1">
    <source>
        <dbReference type="ARBA" id="ARBA00004123"/>
    </source>
</evidence>
<keyword evidence="3" id="KW-0677">Repeat</keyword>
<dbReference type="Pfam" id="PF13912">
    <property type="entry name" value="zf-C2H2_6"/>
    <property type="match status" value="1"/>
</dbReference>
<keyword evidence="2" id="KW-0479">Metal-binding</keyword>
<dbReference type="GO" id="GO:0005654">
    <property type="term" value="C:nucleoplasm"/>
    <property type="evidence" value="ECO:0007669"/>
    <property type="project" value="TreeGrafter"/>
</dbReference>
<evidence type="ECO:0000256" key="10">
    <source>
        <dbReference type="SAM" id="MobiDB-lite"/>
    </source>
</evidence>
<evidence type="ECO:0000259" key="11">
    <source>
        <dbReference type="PROSITE" id="PS50157"/>
    </source>
</evidence>
<dbReference type="InterPro" id="IPR036236">
    <property type="entry name" value="Znf_C2H2_sf"/>
</dbReference>
<name>A0AA88HPS9_ARTSF</name>
<dbReference type="GO" id="GO:0000978">
    <property type="term" value="F:RNA polymerase II cis-regulatory region sequence-specific DNA binding"/>
    <property type="evidence" value="ECO:0007669"/>
    <property type="project" value="TreeGrafter"/>
</dbReference>
<dbReference type="EMBL" id="JAVRJZ010000015">
    <property type="protein sequence ID" value="KAK2712908.1"/>
    <property type="molecule type" value="Genomic_DNA"/>
</dbReference>
<dbReference type="AlphaFoldDB" id="A0AA88HPS9"/>
<dbReference type="FunFam" id="3.30.160.60:FF:002343">
    <property type="entry name" value="Zinc finger protein 33A"/>
    <property type="match status" value="1"/>
</dbReference>
<protein>
    <recommendedName>
        <fullName evidence="11">C2H2-type domain-containing protein</fullName>
    </recommendedName>
</protein>
<feature type="domain" description="C2H2-type" evidence="11">
    <location>
        <begin position="313"/>
        <end position="343"/>
    </location>
</feature>
<dbReference type="PANTHER" id="PTHR24399:SF70">
    <property type="entry name" value="C2H2-TYPE DOMAIN-CONTAINING PROTEIN"/>
    <property type="match status" value="1"/>
</dbReference>
<feature type="domain" description="C2H2-type" evidence="11">
    <location>
        <begin position="285"/>
        <end position="312"/>
    </location>
</feature>
<dbReference type="FunFam" id="3.30.160.60:FF:000100">
    <property type="entry name" value="Zinc finger 45-like"/>
    <property type="match status" value="1"/>
</dbReference>
<feature type="domain" description="C2H2-type" evidence="11">
    <location>
        <begin position="257"/>
        <end position="284"/>
    </location>
</feature>
<feature type="domain" description="C2H2-type" evidence="11">
    <location>
        <begin position="404"/>
        <end position="432"/>
    </location>
</feature>
<evidence type="ECO:0000256" key="7">
    <source>
        <dbReference type="ARBA" id="ARBA00023163"/>
    </source>
</evidence>
<evidence type="ECO:0000256" key="4">
    <source>
        <dbReference type="ARBA" id="ARBA00022771"/>
    </source>
</evidence>
<comment type="subcellular location">
    <subcellularLocation>
        <location evidence="1">Nucleus</location>
    </subcellularLocation>
</comment>
<keyword evidence="8" id="KW-0539">Nucleus</keyword>
<feature type="region of interest" description="Disordered" evidence="10">
    <location>
        <begin position="348"/>
        <end position="389"/>
    </location>
</feature>
<dbReference type="GO" id="GO:0008270">
    <property type="term" value="F:zinc ion binding"/>
    <property type="evidence" value="ECO:0007669"/>
    <property type="project" value="UniProtKB-KW"/>
</dbReference>
<evidence type="ECO:0000256" key="8">
    <source>
        <dbReference type="ARBA" id="ARBA00023242"/>
    </source>
</evidence>
<feature type="domain" description="C2H2-type" evidence="11">
    <location>
        <begin position="229"/>
        <end position="256"/>
    </location>
</feature>
<keyword evidence="5" id="KW-0862">Zinc</keyword>
<keyword evidence="7" id="KW-0804">Transcription</keyword>
<feature type="domain" description="C2H2-type" evidence="11">
    <location>
        <begin position="103"/>
        <end position="130"/>
    </location>
</feature>
<evidence type="ECO:0000256" key="9">
    <source>
        <dbReference type="PROSITE-ProRule" id="PRU00042"/>
    </source>
</evidence>
<feature type="domain" description="C2H2-type" evidence="11">
    <location>
        <begin position="201"/>
        <end position="228"/>
    </location>
</feature>
<keyword evidence="4 9" id="KW-0863">Zinc-finger</keyword>
<dbReference type="PROSITE" id="PS50157">
    <property type="entry name" value="ZINC_FINGER_C2H2_2"/>
    <property type="match status" value="9"/>
</dbReference>
<dbReference type="InterPro" id="IPR013087">
    <property type="entry name" value="Znf_C2H2_type"/>
</dbReference>
<feature type="compositionally biased region" description="Acidic residues" evidence="10">
    <location>
        <begin position="23"/>
        <end position="40"/>
    </location>
</feature>
<dbReference type="Pfam" id="PF12874">
    <property type="entry name" value="zf-met"/>
    <property type="match status" value="1"/>
</dbReference>
<reference evidence="12" key="1">
    <citation type="submission" date="2023-07" db="EMBL/GenBank/DDBJ databases">
        <title>Chromosome-level genome assembly of Artemia franciscana.</title>
        <authorList>
            <person name="Jo E."/>
        </authorList>
    </citation>
    <scope>NUCLEOTIDE SEQUENCE</scope>
    <source>
        <tissue evidence="12">Whole body</tissue>
    </source>
</reference>
<organism evidence="12 13">
    <name type="scientific">Artemia franciscana</name>
    <name type="common">Brine shrimp</name>
    <name type="synonym">Artemia sanfranciscana</name>
    <dbReference type="NCBI Taxonomy" id="6661"/>
    <lineage>
        <taxon>Eukaryota</taxon>
        <taxon>Metazoa</taxon>
        <taxon>Ecdysozoa</taxon>
        <taxon>Arthropoda</taxon>
        <taxon>Crustacea</taxon>
        <taxon>Branchiopoda</taxon>
        <taxon>Anostraca</taxon>
        <taxon>Artemiidae</taxon>
        <taxon>Artemia</taxon>
    </lineage>
</organism>
<dbReference type="SUPFAM" id="SSF57667">
    <property type="entry name" value="beta-beta-alpha zinc fingers"/>
    <property type="match status" value="5"/>
</dbReference>
<feature type="compositionally biased region" description="Basic and acidic residues" evidence="10">
    <location>
        <begin position="426"/>
        <end position="447"/>
    </location>
</feature>
<feature type="domain" description="C2H2-type" evidence="11">
    <location>
        <begin position="131"/>
        <end position="158"/>
    </location>
</feature>
<evidence type="ECO:0000256" key="3">
    <source>
        <dbReference type="ARBA" id="ARBA00022737"/>
    </source>
</evidence>
<evidence type="ECO:0000256" key="5">
    <source>
        <dbReference type="ARBA" id="ARBA00022833"/>
    </source>
</evidence>
<evidence type="ECO:0000313" key="12">
    <source>
        <dbReference type="EMBL" id="KAK2712908.1"/>
    </source>
</evidence>
<feature type="domain" description="C2H2-type" evidence="11">
    <location>
        <begin position="159"/>
        <end position="188"/>
    </location>
</feature>
<gene>
    <name evidence="12" type="ORF">QYM36_011572</name>
</gene>
<comment type="caution">
    <text evidence="12">The sequence shown here is derived from an EMBL/GenBank/DDBJ whole genome shotgun (WGS) entry which is preliminary data.</text>
</comment>
<feature type="compositionally biased region" description="Basic and acidic residues" evidence="10">
    <location>
        <begin position="13"/>
        <end position="22"/>
    </location>
</feature>
<evidence type="ECO:0000256" key="6">
    <source>
        <dbReference type="ARBA" id="ARBA00023015"/>
    </source>
</evidence>
<keyword evidence="13" id="KW-1185">Reference proteome</keyword>
<dbReference type="SMART" id="SM00355">
    <property type="entry name" value="ZnF_C2H2"/>
    <property type="match status" value="9"/>
</dbReference>
<keyword evidence="6" id="KW-0805">Transcription regulation</keyword>
<dbReference type="PANTHER" id="PTHR24399">
    <property type="entry name" value="ZINC FINGER AND BTB DOMAIN-CONTAINING"/>
    <property type="match status" value="1"/>
</dbReference>
<dbReference type="Pfam" id="PF13894">
    <property type="entry name" value="zf-C2H2_4"/>
    <property type="match status" value="1"/>
</dbReference>
<accession>A0AA88HPS9</accession>
<feature type="region of interest" description="Disordered" evidence="10">
    <location>
        <begin position="1"/>
        <end position="40"/>
    </location>
</feature>
<evidence type="ECO:0000256" key="2">
    <source>
        <dbReference type="ARBA" id="ARBA00022723"/>
    </source>
</evidence>
<dbReference type="GO" id="GO:0048598">
    <property type="term" value="P:embryonic morphogenesis"/>
    <property type="evidence" value="ECO:0007669"/>
    <property type="project" value="UniProtKB-ARBA"/>
</dbReference>
<sequence length="508" mass="57305">MGGRAVNVSSFFGKEEDPKELDQPDNDDVNGMDDSDDDNVENFSDLDSLRYLKAEMIEGDVESVKIEGLEPVNGEVLEAPSTSALAVPPPQHNNAARSLENSHCCTLCNKFFACRKYLVDHMRIHTQEKRHVCTFCDAKFLRRQHLNLHLTMHTGEKNFKCDRDQCGKAFARKARLDKHVKSHLRRENGQLNSKETAENVFHCEICGKDYITKYGYNVHMRMHTGKGLYECIICKRMFNRRYSLDQHVKIHTGERPFSCHICQKAFARTDALNGHMRRHMNIKPFNCTICSKGYTFKDKLKQHMNTHSTDKPFKCKLCGKTFDSSVRAKVHIDSRCCDKAGRPILYRNPQELNGSKDINEDKSSLESDEVDDSGTTAKNMTPDGPACSSSEAAVKLDKEREKLYMCNVCGQDFVAAEYIEAHFVSTHRDDKVSQDPKEDGSSLKSEEVDGSVDVVINDGGVCFSSENSAKLHKGGENLYMFNICGQVFVSAKNTAPHLASNNDDKSLQ</sequence>
<evidence type="ECO:0000313" key="13">
    <source>
        <dbReference type="Proteomes" id="UP001187531"/>
    </source>
</evidence>
<dbReference type="PROSITE" id="PS00028">
    <property type="entry name" value="ZINC_FINGER_C2H2_1"/>
    <property type="match status" value="8"/>
</dbReference>
<dbReference type="Pfam" id="PF00096">
    <property type="entry name" value="zf-C2H2"/>
    <property type="match status" value="2"/>
</dbReference>
<dbReference type="FunFam" id="3.30.160.60:FF:000624">
    <property type="entry name" value="zinc finger protein 697"/>
    <property type="match status" value="2"/>
</dbReference>
<dbReference type="Proteomes" id="UP001187531">
    <property type="component" value="Unassembled WGS sequence"/>
</dbReference>
<dbReference type="Gene3D" id="3.30.160.60">
    <property type="entry name" value="Classic Zinc Finger"/>
    <property type="match status" value="8"/>
</dbReference>
<feature type="region of interest" description="Disordered" evidence="10">
    <location>
        <begin position="426"/>
        <end position="449"/>
    </location>
</feature>
<proteinExistence type="predicted"/>